<dbReference type="Proteomes" id="UP000758155">
    <property type="component" value="Unassembled WGS sequence"/>
</dbReference>
<dbReference type="OrthoDB" id="5352400at2759"/>
<keyword evidence="3" id="KW-1185">Reference proteome</keyword>
<evidence type="ECO:0000313" key="2">
    <source>
        <dbReference type="EMBL" id="KAF3038332.1"/>
    </source>
</evidence>
<dbReference type="AlphaFoldDB" id="A0A9P4WPP0"/>
<organism evidence="2 3">
    <name type="scientific">Didymella heteroderae</name>
    <dbReference type="NCBI Taxonomy" id="1769908"/>
    <lineage>
        <taxon>Eukaryota</taxon>
        <taxon>Fungi</taxon>
        <taxon>Dikarya</taxon>
        <taxon>Ascomycota</taxon>
        <taxon>Pezizomycotina</taxon>
        <taxon>Dothideomycetes</taxon>
        <taxon>Pleosporomycetidae</taxon>
        <taxon>Pleosporales</taxon>
        <taxon>Pleosporineae</taxon>
        <taxon>Didymellaceae</taxon>
        <taxon>Didymella</taxon>
    </lineage>
</organism>
<keyword evidence="1" id="KW-0812">Transmembrane</keyword>
<protein>
    <submittedName>
        <fullName evidence="2">Uncharacterized protein</fullName>
    </submittedName>
</protein>
<sequence length="133" mass="15274">MILWFVRLCIRGRTLDLEGSVMSNILYDMMLVALWSYSAVIQSTGDYSDPQHIALRPWYLERECAEAWPTNRAGCRAAKASFGLALFAAMWFGVRCITTCMYGTYMYGKKSKDVDIVDFDTEKRSIHLPCEFD</sequence>
<proteinExistence type="predicted"/>
<name>A0A9P4WPP0_9PLEO</name>
<comment type="caution">
    <text evidence="2">The sequence shown here is derived from an EMBL/GenBank/DDBJ whole genome shotgun (WGS) entry which is preliminary data.</text>
</comment>
<evidence type="ECO:0000313" key="3">
    <source>
        <dbReference type="Proteomes" id="UP000758155"/>
    </source>
</evidence>
<keyword evidence="1" id="KW-1133">Transmembrane helix</keyword>
<feature type="transmembrane region" description="Helical" evidence="1">
    <location>
        <begin position="80"/>
        <end position="102"/>
    </location>
</feature>
<reference evidence="2" key="1">
    <citation type="submission" date="2019-04" db="EMBL/GenBank/DDBJ databases">
        <title>Sequencing of skin fungus with MAO and IRED activity.</title>
        <authorList>
            <person name="Marsaioli A.J."/>
            <person name="Bonatto J.M.C."/>
            <person name="Reis Junior O."/>
        </authorList>
    </citation>
    <scope>NUCLEOTIDE SEQUENCE</scope>
    <source>
        <strain evidence="2">28M1</strain>
    </source>
</reference>
<evidence type="ECO:0000256" key="1">
    <source>
        <dbReference type="SAM" id="Phobius"/>
    </source>
</evidence>
<keyword evidence="1" id="KW-0472">Membrane</keyword>
<gene>
    <name evidence="2" type="ORF">E8E12_006791</name>
</gene>
<accession>A0A9P4WPP0</accession>
<dbReference type="EMBL" id="SWKV01000037">
    <property type="protein sequence ID" value="KAF3038332.1"/>
    <property type="molecule type" value="Genomic_DNA"/>
</dbReference>